<accession>A0A6N2LD84</accession>
<dbReference type="EMBL" id="CAADRP010001469">
    <property type="protein sequence ID" value="VFU39117.1"/>
    <property type="molecule type" value="Genomic_DNA"/>
</dbReference>
<organism evidence="1">
    <name type="scientific">Salix viminalis</name>
    <name type="common">Common osier</name>
    <name type="synonym">Basket willow</name>
    <dbReference type="NCBI Taxonomy" id="40686"/>
    <lineage>
        <taxon>Eukaryota</taxon>
        <taxon>Viridiplantae</taxon>
        <taxon>Streptophyta</taxon>
        <taxon>Embryophyta</taxon>
        <taxon>Tracheophyta</taxon>
        <taxon>Spermatophyta</taxon>
        <taxon>Magnoliopsida</taxon>
        <taxon>eudicotyledons</taxon>
        <taxon>Gunneridae</taxon>
        <taxon>Pentapetalae</taxon>
        <taxon>rosids</taxon>
        <taxon>fabids</taxon>
        <taxon>Malpighiales</taxon>
        <taxon>Salicaceae</taxon>
        <taxon>Saliceae</taxon>
        <taxon>Salix</taxon>
    </lineage>
</organism>
<gene>
    <name evidence="1" type="ORF">SVIM_LOCUS215580</name>
</gene>
<dbReference type="AlphaFoldDB" id="A0A6N2LD84"/>
<evidence type="ECO:0008006" key="2">
    <source>
        <dbReference type="Google" id="ProtNLM"/>
    </source>
</evidence>
<name>A0A6N2LD84_SALVM</name>
<dbReference type="PANTHER" id="PTHR33831">
    <property type="entry name" value="GPI-ANCHORED PROTEIN"/>
    <property type="match status" value="1"/>
</dbReference>
<evidence type="ECO:0000313" key="1">
    <source>
        <dbReference type="EMBL" id="VFU39117.1"/>
    </source>
</evidence>
<dbReference type="GO" id="GO:0005886">
    <property type="term" value="C:plasma membrane"/>
    <property type="evidence" value="ECO:0007669"/>
    <property type="project" value="TreeGrafter"/>
</dbReference>
<sequence length="152" mass="17155">MEAALEISGTHLTINDYKDSVTVPNHNDPLSDCKGVVFSYISRKLSADAASSAFRIVSACKVNKGTVDLEIGFCDLNICLHLMGTNHPMKKLMTRSSEPMNWYLDKTKHPVIFSIGWRRYQTTMHCLATFWGPLAPNWSHSRSEFSKQSGWE</sequence>
<dbReference type="PANTHER" id="PTHR33831:SF4">
    <property type="entry name" value="GPI-ANCHORED PROTEIN"/>
    <property type="match status" value="1"/>
</dbReference>
<proteinExistence type="predicted"/>
<dbReference type="InterPro" id="IPR040336">
    <property type="entry name" value="At1g61900-like"/>
</dbReference>
<reference evidence="1" key="1">
    <citation type="submission" date="2019-03" db="EMBL/GenBank/DDBJ databases">
        <authorList>
            <person name="Mank J."/>
            <person name="Almeida P."/>
        </authorList>
    </citation>
    <scope>NUCLEOTIDE SEQUENCE</scope>
    <source>
        <strain evidence="1">78183</strain>
    </source>
</reference>
<protein>
    <recommendedName>
        <fullName evidence="2">Ribosome biogenesis protein BMS1/TSR1 C-terminal domain-containing protein</fullName>
    </recommendedName>
</protein>